<evidence type="ECO:0008006" key="2">
    <source>
        <dbReference type="Google" id="ProtNLM"/>
    </source>
</evidence>
<dbReference type="EMBL" id="KP763470">
    <property type="protein sequence ID" value="AJS09875.1"/>
    <property type="molecule type" value="Genomic_DNA"/>
</dbReference>
<geneLocation type="plasmid" evidence="1">
    <name>pSTM_Phi</name>
</geneLocation>
<reference evidence="1" key="1">
    <citation type="journal article" date="2015" name="FEMS Microbiol. Lett.">
        <title>Characterisation of a large novel phage-like plasmid in Salmonella enterica serovar Typhimurium.</title>
        <authorList>
            <person name="Octavia S."/>
            <person name="Sara J."/>
            <person name="Lan R."/>
        </authorList>
    </citation>
    <scope>NUCLEOTIDE SEQUENCE</scope>
    <source>
        <strain evidence="1">L946</strain>
        <plasmid evidence="1">pSTM_Phi</plasmid>
    </source>
</reference>
<protein>
    <recommendedName>
        <fullName evidence="2">LF-82</fullName>
    </recommendedName>
</protein>
<organism evidence="1">
    <name type="scientific">Salmonella typhimurium</name>
    <dbReference type="NCBI Taxonomy" id="90371"/>
    <lineage>
        <taxon>Bacteria</taxon>
        <taxon>Pseudomonadati</taxon>
        <taxon>Pseudomonadota</taxon>
        <taxon>Gammaproteobacteria</taxon>
        <taxon>Enterobacterales</taxon>
        <taxon>Enterobacteriaceae</taxon>
        <taxon>Salmonella</taxon>
    </lineage>
</organism>
<accession>A0A0D3RJQ1</accession>
<dbReference type="AlphaFoldDB" id="A0A0D3RJQ1"/>
<sequence>MVAKMGGKVPNYQIVYRGETLNYFKPGGYVFFQRLNEYGGGYWLGKIYEDGFEFVLERPTSLSEGIKHLLVLKYVEDGYLEFVDDIDNFKLQ</sequence>
<name>A0A0D3RJQ1_SALTM</name>
<evidence type="ECO:0000313" key="1">
    <source>
        <dbReference type="EMBL" id="AJS09875.1"/>
    </source>
</evidence>
<keyword evidence="1" id="KW-0614">Plasmid</keyword>
<proteinExistence type="predicted"/>